<accession>A0A7T0PVN7</accession>
<feature type="transmembrane region" description="Helical" evidence="1">
    <location>
        <begin position="12"/>
        <end position="31"/>
    </location>
</feature>
<protein>
    <submittedName>
        <fullName evidence="3">Sensor histidine kinase</fullName>
    </submittedName>
</protein>
<dbReference type="KEGG" id="arep:ID810_07355"/>
<evidence type="ECO:0000313" key="3">
    <source>
        <dbReference type="EMBL" id="QPL04613.1"/>
    </source>
</evidence>
<dbReference type="InterPro" id="IPR036890">
    <property type="entry name" value="HATPase_C_sf"/>
</dbReference>
<proteinExistence type="predicted"/>
<dbReference type="RefSeq" id="WP_166854797.1">
    <property type="nucleotide sequence ID" value="NZ_CP063989.1"/>
</dbReference>
<keyword evidence="3" id="KW-0418">Kinase</keyword>
<evidence type="ECO:0000313" key="4">
    <source>
        <dbReference type="Proteomes" id="UP000594637"/>
    </source>
</evidence>
<keyword evidence="1" id="KW-0472">Membrane</keyword>
<dbReference type="EMBL" id="CP063989">
    <property type="protein sequence ID" value="QPL04613.1"/>
    <property type="molecule type" value="Genomic_DNA"/>
</dbReference>
<sequence length="450" mass="48685">MSEELPDIPRLWTAAAEWGACLVYVLAAWRATDPARRAVVVLGTALPVIALYQLLAGTLPMWAWLPAMVGAVGLMWLVLHLALGGSVRRSTYLVVRAFVVAELVASLQWQLSLSTIAAPASSFALAVATMVVFDTLMLGLLLAIERRQMHSDPSPTPVDVAVSTAIAAITFALSNLSFVSTATPFSGRLGREIFYIRTLVDLCGYVVLYAQRETARQTSAARELATSRALLRSQYDQYLASKRAMDVVNRKYHDLRNLVTAIRGEEDPQVRRDQLDELEASVRPYAAFVRSGNPVLDVILTDKGQVCAEREVTLRMMADGAALAFLSPMDMAAILGNGLDNAIEAAVRVAAPEDRVIRLDIRRRRGFVVIEIENPLVGAAVSGVSRDGLFATTKEDTSQHGFGLASIRQAAARYDGEMSASPTGHGTFRLRVLLPVPESASPTSAAPPVK</sequence>
<keyword evidence="4" id="KW-1185">Reference proteome</keyword>
<name>A0A7T0PVN7_9ACTO</name>
<organism evidence="3 4">
    <name type="scientific">Actinomyces respiraculi</name>
    <dbReference type="NCBI Taxonomy" id="2744574"/>
    <lineage>
        <taxon>Bacteria</taxon>
        <taxon>Bacillati</taxon>
        <taxon>Actinomycetota</taxon>
        <taxon>Actinomycetes</taxon>
        <taxon>Actinomycetales</taxon>
        <taxon>Actinomycetaceae</taxon>
        <taxon>Actinomyces</taxon>
    </lineage>
</organism>
<evidence type="ECO:0000259" key="2">
    <source>
        <dbReference type="Pfam" id="PF14501"/>
    </source>
</evidence>
<feature type="transmembrane region" description="Helical" evidence="1">
    <location>
        <begin position="61"/>
        <end position="81"/>
    </location>
</feature>
<dbReference type="InterPro" id="IPR032834">
    <property type="entry name" value="NatK-like_C"/>
</dbReference>
<keyword evidence="1" id="KW-0812">Transmembrane</keyword>
<dbReference type="AlphaFoldDB" id="A0A7T0PVN7"/>
<feature type="transmembrane region" description="Helical" evidence="1">
    <location>
        <begin position="38"/>
        <end position="55"/>
    </location>
</feature>
<dbReference type="Pfam" id="PF14501">
    <property type="entry name" value="HATPase_c_5"/>
    <property type="match status" value="1"/>
</dbReference>
<dbReference type="Proteomes" id="UP000594637">
    <property type="component" value="Chromosome"/>
</dbReference>
<dbReference type="GO" id="GO:0016301">
    <property type="term" value="F:kinase activity"/>
    <property type="evidence" value="ECO:0007669"/>
    <property type="project" value="UniProtKB-KW"/>
</dbReference>
<dbReference type="CDD" id="cd16935">
    <property type="entry name" value="HATPase_AgrC-ComD-like"/>
    <property type="match status" value="1"/>
</dbReference>
<evidence type="ECO:0000256" key="1">
    <source>
        <dbReference type="SAM" id="Phobius"/>
    </source>
</evidence>
<feature type="transmembrane region" description="Helical" evidence="1">
    <location>
        <begin position="93"/>
        <end position="111"/>
    </location>
</feature>
<feature type="transmembrane region" description="Helical" evidence="1">
    <location>
        <begin position="123"/>
        <end position="144"/>
    </location>
</feature>
<reference evidence="3 4" key="1">
    <citation type="submission" date="2020-11" db="EMBL/GenBank/DDBJ databases">
        <title>Actinomyces sp. ZJ750.</title>
        <authorList>
            <person name="Zhou J."/>
        </authorList>
    </citation>
    <scope>NUCLEOTIDE SEQUENCE [LARGE SCALE GENOMIC DNA]</scope>
    <source>
        <strain evidence="3 4">ZJ750</strain>
    </source>
</reference>
<dbReference type="Gene3D" id="3.30.565.10">
    <property type="entry name" value="Histidine kinase-like ATPase, C-terminal domain"/>
    <property type="match status" value="1"/>
</dbReference>
<keyword evidence="1" id="KW-1133">Transmembrane helix</keyword>
<keyword evidence="3" id="KW-0808">Transferase</keyword>
<feature type="domain" description="Sensor histidine kinase NatK-like C-terminal" evidence="2">
    <location>
        <begin position="327"/>
        <end position="434"/>
    </location>
</feature>
<gene>
    <name evidence="3" type="ORF">ID810_07355</name>
</gene>
<dbReference type="SUPFAM" id="SSF55874">
    <property type="entry name" value="ATPase domain of HSP90 chaperone/DNA topoisomerase II/histidine kinase"/>
    <property type="match status" value="1"/>
</dbReference>